<dbReference type="Proteomes" id="UP000611723">
    <property type="component" value="Unassembled WGS sequence"/>
</dbReference>
<comment type="caution">
    <text evidence="1">The sequence shown here is derived from an EMBL/GenBank/DDBJ whole genome shotgun (WGS) entry which is preliminary data.</text>
</comment>
<protein>
    <submittedName>
        <fullName evidence="1">Uncharacterized protein</fullName>
    </submittedName>
</protein>
<sequence>MTKTYFILFLLTGFLLVDNQVALSQDTYFRGFYHGRNVFVRNPYIESEKQFCIQSIYLNGKKITDSPGRSAYELSMEDLPLDSRVVIRIVHHNTCKPELINPEVIQNDLKFSWLKLYVNEESIIWITTKEDKEGRYVIQRESAGEWETIDSTQAKGGIFINQHSKELDHNKGDNTYRVLYKDPQGEIMSSDEFNYFSDKSEISHVIDTDKWSIEFTEEVSFQLLNAGGRIIMRGKSVSCDIRKLPYASYIIRYEGKDYPFEKKK</sequence>
<reference evidence="1" key="1">
    <citation type="submission" date="2021-01" db="EMBL/GenBank/DDBJ databases">
        <title>Marivirga aurantiaca sp. nov., isolated from intertidal surface sediments.</title>
        <authorList>
            <person name="Zhang M."/>
        </authorList>
    </citation>
    <scope>NUCLEOTIDE SEQUENCE</scope>
    <source>
        <strain evidence="1">S37H4</strain>
    </source>
</reference>
<dbReference type="AlphaFoldDB" id="A0A935C6X6"/>
<evidence type="ECO:0000313" key="2">
    <source>
        <dbReference type="Proteomes" id="UP000611723"/>
    </source>
</evidence>
<proteinExistence type="predicted"/>
<dbReference type="EMBL" id="JAEQBW010000002">
    <property type="protein sequence ID" value="MBK6264686.1"/>
    <property type="molecule type" value="Genomic_DNA"/>
</dbReference>
<gene>
    <name evidence="1" type="ORF">JKA74_06530</name>
</gene>
<keyword evidence="2" id="KW-1185">Reference proteome</keyword>
<dbReference type="RefSeq" id="WP_201430359.1">
    <property type="nucleotide sequence ID" value="NZ_JAEQBW010000002.1"/>
</dbReference>
<accession>A0A935C6X6</accession>
<evidence type="ECO:0000313" key="1">
    <source>
        <dbReference type="EMBL" id="MBK6264686.1"/>
    </source>
</evidence>
<name>A0A935C6X6_9BACT</name>
<organism evidence="1 2">
    <name type="scientific">Marivirga aurantiaca</name>
    <dbReference type="NCBI Taxonomy" id="2802615"/>
    <lineage>
        <taxon>Bacteria</taxon>
        <taxon>Pseudomonadati</taxon>
        <taxon>Bacteroidota</taxon>
        <taxon>Cytophagia</taxon>
        <taxon>Cytophagales</taxon>
        <taxon>Marivirgaceae</taxon>
        <taxon>Marivirga</taxon>
    </lineage>
</organism>